<dbReference type="NCBIfam" id="NF003107">
    <property type="entry name" value="PRK04028.1"/>
    <property type="match status" value="1"/>
</dbReference>
<dbReference type="Gene3D" id="3.30.1360.30">
    <property type="entry name" value="GAD-like domain"/>
    <property type="match status" value="1"/>
</dbReference>
<name>A0A0S7Y5Q5_UNCSA</name>
<dbReference type="PANTHER" id="PTHR11659">
    <property type="entry name" value="GLUTAMYL-TRNA GLN AMIDOTRANSFERASE SUBUNIT B MITOCHONDRIAL AND PROKARYOTIC PET112-RELATED"/>
    <property type="match status" value="1"/>
</dbReference>
<accession>A0A0S7Y5Q5</accession>
<dbReference type="AlphaFoldDB" id="A0A0S7Y5Q5"/>
<dbReference type="InterPro" id="IPR017959">
    <property type="entry name" value="Asn/Gln-tRNA_amidoTrfase_suB/E"/>
</dbReference>
<organism evidence="6 7">
    <name type="scientific">candidate division WOR-1 bacterium DG_54_3</name>
    <dbReference type="NCBI Taxonomy" id="1703775"/>
    <lineage>
        <taxon>Bacteria</taxon>
        <taxon>Bacillati</taxon>
        <taxon>Saganbacteria</taxon>
    </lineage>
</organism>
<gene>
    <name evidence="6" type="ORF">AMJ44_01335</name>
</gene>
<dbReference type="InterPro" id="IPR014746">
    <property type="entry name" value="Gln_synth/guanido_kin_cat_dom"/>
</dbReference>
<dbReference type="GO" id="GO:0004812">
    <property type="term" value="F:aminoacyl-tRNA ligase activity"/>
    <property type="evidence" value="ECO:0007669"/>
    <property type="project" value="InterPro"/>
</dbReference>
<dbReference type="SUPFAM" id="SSF55261">
    <property type="entry name" value="GAD domain-like"/>
    <property type="match status" value="1"/>
</dbReference>
<dbReference type="GO" id="GO:0050567">
    <property type="term" value="F:glutaminyl-tRNA synthase (glutamine-hydrolyzing) activity"/>
    <property type="evidence" value="ECO:0007669"/>
    <property type="project" value="TreeGrafter"/>
</dbReference>
<dbReference type="Proteomes" id="UP000051861">
    <property type="component" value="Unassembled WGS sequence"/>
</dbReference>
<keyword evidence="4" id="KW-0648">Protein biosynthesis</keyword>
<dbReference type="SUPFAM" id="SSF55931">
    <property type="entry name" value="Glutamine synthetase/guanido kinase"/>
    <property type="match status" value="1"/>
</dbReference>
<dbReference type="GO" id="GO:0005737">
    <property type="term" value="C:cytoplasm"/>
    <property type="evidence" value="ECO:0007669"/>
    <property type="project" value="InterPro"/>
</dbReference>
<dbReference type="GO" id="GO:0006412">
    <property type="term" value="P:translation"/>
    <property type="evidence" value="ECO:0007669"/>
    <property type="project" value="UniProtKB-KW"/>
</dbReference>
<evidence type="ECO:0000313" key="6">
    <source>
        <dbReference type="EMBL" id="KPJ69956.1"/>
    </source>
</evidence>
<evidence type="ECO:0000256" key="1">
    <source>
        <dbReference type="ARBA" id="ARBA00022598"/>
    </source>
</evidence>
<keyword evidence="3" id="KW-0067">ATP-binding</keyword>
<evidence type="ECO:0000256" key="2">
    <source>
        <dbReference type="ARBA" id="ARBA00022741"/>
    </source>
</evidence>
<dbReference type="GO" id="GO:0005524">
    <property type="term" value="F:ATP binding"/>
    <property type="evidence" value="ECO:0007669"/>
    <property type="project" value="UniProtKB-KW"/>
</dbReference>
<comment type="caution">
    <text evidence="6">The sequence shown here is derived from an EMBL/GenBank/DDBJ whole genome shotgun (WGS) entry which is preliminary data.</text>
</comment>
<reference evidence="6 7" key="1">
    <citation type="journal article" date="2015" name="Microbiome">
        <title>Genomic resolution of linkages in carbon, nitrogen, and sulfur cycling among widespread estuary sediment bacteria.</title>
        <authorList>
            <person name="Baker B.J."/>
            <person name="Lazar C.S."/>
            <person name="Teske A.P."/>
            <person name="Dick G.J."/>
        </authorList>
    </citation>
    <scope>NUCLEOTIDE SEQUENCE [LARGE SCALE GENOMIC DNA]</scope>
    <source>
        <strain evidence="6">DG_54_3</strain>
    </source>
</reference>
<dbReference type="PANTHER" id="PTHR11659:SF2">
    <property type="entry name" value="GLUTAMYL-TRNA(GLN) AMIDOTRANSFERASE SUBUNIT E"/>
    <property type="match status" value="1"/>
</dbReference>
<keyword evidence="2" id="KW-0547">Nucleotide-binding</keyword>
<proteinExistence type="predicted"/>
<dbReference type="EMBL" id="LIZX01000010">
    <property type="protein sequence ID" value="KPJ69956.1"/>
    <property type="molecule type" value="Genomic_DNA"/>
</dbReference>
<dbReference type="PATRIC" id="fig|1703775.3.peg.738"/>
<dbReference type="GO" id="GO:0070681">
    <property type="term" value="P:glutaminyl-tRNAGln biosynthesis via transamidation"/>
    <property type="evidence" value="ECO:0007669"/>
    <property type="project" value="TreeGrafter"/>
</dbReference>
<dbReference type="InterPro" id="IPR006075">
    <property type="entry name" value="Asn/Gln-tRNA_Trfase_suB/E_cat"/>
</dbReference>
<feature type="domain" description="Aspartyl/Glutamyl-tRNA(Gln) amidotransferase subunit B/E catalytic" evidence="5">
    <location>
        <begin position="44"/>
        <end position="483"/>
    </location>
</feature>
<evidence type="ECO:0000256" key="4">
    <source>
        <dbReference type="ARBA" id="ARBA00022917"/>
    </source>
</evidence>
<sequence>MTEDNDPHNNFKPRENCEASKKAIGYVSYKEATQADYDRIGFKSGLEVHQQLKTKKKLFCNCPAGLYNRKIDYDAEIIRHMRPTLSELGEYDGTALMEFKTKKQIIYRIKNQTACTYDIDDTPPFPINREALDIALEISLLCKLNIVGEVHIIRKQYLDGSIPTGFQRTAILGVEGEIQLRNKKVRLIQISIEEDSCREISDIGHVRVFQTDRLGIPLIETVTYPDFANPDEVREGAEYIRFLNRSTGKVFVGIGSGREDVNVSCRGGSRVEIKGVSHNKWIPELTHNEAFRQWALLRIRDLLEEKVKNQKDWKIIWKEVDPAEFSHSSPHILSSSRNKLKIIAINLPCFKGILSHFTQPEKMFADELSDRLKVIACIEKPNMTHSEALEEMLTQARWQKIRASLGAEGSDAQVVLWGPEVDIPTALETVEERCQLAFKGVPRESRKSFEDRTTIFERVLPGPNRMYPDTDSAPIPLDDDTIESIKRHLPVDVCDRYAQMQKWGIPIDTFPYLLRNNLIPLLEKIIDELDVDPKFAGTLLGHTLKHTEGQNPQPQHFCYEKVFELLKFLKEKGIDLPLAKVMLPEIYLYPQMDFESVLATMKFKRIPEDEILGQVPSLAKIADQSGIPNDKGTWIRWIMGQLHKTALGNIPMSKLIKHVEKTINHQNPNREPKNE</sequence>
<dbReference type="InterPro" id="IPR004115">
    <property type="entry name" value="GAD-like_sf"/>
</dbReference>
<evidence type="ECO:0000313" key="7">
    <source>
        <dbReference type="Proteomes" id="UP000051861"/>
    </source>
</evidence>
<protein>
    <recommendedName>
        <fullName evidence="5">Aspartyl/Glutamyl-tRNA(Gln) amidotransferase subunit B/E catalytic domain-containing protein</fullName>
    </recommendedName>
</protein>
<evidence type="ECO:0000259" key="5">
    <source>
        <dbReference type="Pfam" id="PF02934"/>
    </source>
</evidence>
<evidence type="ECO:0000256" key="3">
    <source>
        <dbReference type="ARBA" id="ARBA00022840"/>
    </source>
</evidence>
<dbReference type="InterPro" id="IPR004414">
    <property type="entry name" value="GatE"/>
</dbReference>
<dbReference type="NCBIfam" id="TIGR00134">
    <property type="entry name" value="gatE_arch"/>
    <property type="match status" value="1"/>
</dbReference>
<dbReference type="Pfam" id="PF02934">
    <property type="entry name" value="GatB_N"/>
    <property type="match status" value="1"/>
</dbReference>
<keyword evidence="1" id="KW-0436">Ligase</keyword>